<dbReference type="AlphaFoldDB" id="A0AAV0Z1T1"/>
<dbReference type="GO" id="GO:0000932">
    <property type="term" value="C:P-body"/>
    <property type="evidence" value="ECO:0007669"/>
    <property type="project" value="TreeGrafter"/>
</dbReference>
<dbReference type="PANTHER" id="PTHR15598">
    <property type="entry name" value="ENHANCER OF MRNA-DECAPPING PROTEIN 4"/>
    <property type="match status" value="1"/>
</dbReference>
<feature type="region of interest" description="Disordered" evidence="1">
    <location>
        <begin position="39"/>
        <end position="59"/>
    </location>
</feature>
<keyword evidence="3" id="KW-1185">Reference proteome</keyword>
<organism evidence="2 3">
    <name type="scientific">Vicia faba</name>
    <name type="common">Broad bean</name>
    <name type="synonym">Faba vulgaris</name>
    <dbReference type="NCBI Taxonomy" id="3906"/>
    <lineage>
        <taxon>Eukaryota</taxon>
        <taxon>Viridiplantae</taxon>
        <taxon>Streptophyta</taxon>
        <taxon>Embryophyta</taxon>
        <taxon>Tracheophyta</taxon>
        <taxon>Spermatophyta</taxon>
        <taxon>Magnoliopsida</taxon>
        <taxon>eudicotyledons</taxon>
        <taxon>Gunneridae</taxon>
        <taxon>Pentapetalae</taxon>
        <taxon>rosids</taxon>
        <taxon>fabids</taxon>
        <taxon>Fabales</taxon>
        <taxon>Fabaceae</taxon>
        <taxon>Papilionoideae</taxon>
        <taxon>50 kb inversion clade</taxon>
        <taxon>NPAAA clade</taxon>
        <taxon>Hologalegina</taxon>
        <taxon>IRL clade</taxon>
        <taxon>Fabeae</taxon>
        <taxon>Vicia</taxon>
    </lineage>
</organism>
<evidence type="ECO:0000313" key="3">
    <source>
        <dbReference type="Proteomes" id="UP001157006"/>
    </source>
</evidence>
<dbReference type="PANTHER" id="PTHR15598:SF7">
    <property type="entry name" value="ENHANCER OF MRNA-DECAPPING-LIKE PROTEIN"/>
    <property type="match status" value="1"/>
</dbReference>
<sequence length="304" mass="33207">MNLSSDVHGLPEALVTDTEIKPNDLPSHNGFEHVHTTTTTTGTQSTISQTHNPPVTSISTSNPKPLHANCNSILTHPNFHCKTASNPLTSQTQSSNHPHNSQHILTLCDVPNIWHIPLAVLRPHNGKPVNSVTFLTAPHRPDHIVLVTAGPLNQEVKIWVSGYEEGWLLPNDSESWICVQTLDIRSSSVANPEDAFFNQVVALPRAGLVLLANAKKNTIYAVHIEYGPNPTATCMDYISEFIVTMPILSLIGTSDSLPDGDHLVQIYCVQTQAIQQYGLNLSQCLPPPLDNVELEKTEPSVSRA</sequence>
<accession>A0AAV0Z1T1</accession>
<name>A0AAV0Z1T1_VICFA</name>
<reference evidence="2 3" key="1">
    <citation type="submission" date="2023-01" db="EMBL/GenBank/DDBJ databases">
        <authorList>
            <person name="Kreplak J."/>
        </authorList>
    </citation>
    <scope>NUCLEOTIDE SEQUENCE [LARGE SCALE GENOMIC DNA]</scope>
</reference>
<proteinExistence type="predicted"/>
<evidence type="ECO:0000313" key="2">
    <source>
        <dbReference type="EMBL" id="CAI8592026.1"/>
    </source>
</evidence>
<protein>
    <submittedName>
        <fullName evidence="2">Uncharacterized protein</fullName>
    </submittedName>
</protein>
<dbReference type="GO" id="GO:0031087">
    <property type="term" value="P:deadenylation-independent decapping of nuclear-transcribed mRNA"/>
    <property type="evidence" value="ECO:0007669"/>
    <property type="project" value="InterPro"/>
</dbReference>
<gene>
    <name evidence="2" type="ORF">VFH_I018800</name>
</gene>
<dbReference type="Proteomes" id="UP001157006">
    <property type="component" value="Chromosome 1S"/>
</dbReference>
<feature type="compositionally biased region" description="Low complexity" evidence="1">
    <location>
        <begin position="39"/>
        <end position="50"/>
    </location>
</feature>
<evidence type="ECO:0000256" key="1">
    <source>
        <dbReference type="SAM" id="MobiDB-lite"/>
    </source>
</evidence>
<dbReference type="EMBL" id="OX451735">
    <property type="protein sequence ID" value="CAI8592026.1"/>
    <property type="molecule type" value="Genomic_DNA"/>
</dbReference>
<dbReference type="InterPro" id="IPR045152">
    <property type="entry name" value="EDC4-like"/>
</dbReference>